<name>A0A2M3ZW21_9DIPT</name>
<dbReference type="AlphaFoldDB" id="A0A2M3ZW21"/>
<accession>A0A2M3ZW21</accession>
<evidence type="ECO:0000313" key="1">
    <source>
        <dbReference type="EMBL" id="MBW32743.1"/>
    </source>
</evidence>
<protein>
    <submittedName>
        <fullName evidence="1">Putative secreted peptide</fullName>
    </submittedName>
</protein>
<organism evidence="1">
    <name type="scientific">Anopheles braziliensis</name>
    <dbReference type="NCBI Taxonomy" id="58242"/>
    <lineage>
        <taxon>Eukaryota</taxon>
        <taxon>Metazoa</taxon>
        <taxon>Ecdysozoa</taxon>
        <taxon>Arthropoda</taxon>
        <taxon>Hexapoda</taxon>
        <taxon>Insecta</taxon>
        <taxon>Pterygota</taxon>
        <taxon>Neoptera</taxon>
        <taxon>Endopterygota</taxon>
        <taxon>Diptera</taxon>
        <taxon>Nematocera</taxon>
        <taxon>Culicoidea</taxon>
        <taxon>Culicidae</taxon>
        <taxon>Anophelinae</taxon>
        <taxon>Anopheles</taxon>
    </lineage>
</organism>
<reference evidence="1" key="1">
    <citation type="submission" date="2018-01" db="EMBL/GenBank/DDBJ databases">
        <title>An insight into the sialome of Amazonian anophelines.</title>
        <authorList>
            <person name="Ribeiro J.M."/>
            <person name="Scarpassa V."/>
            <person name="Calvo E."/>
        </authorList>
    </citation>
    <scope>NUCLEOTIDE SEQUENCE</scope>
    <source>
        <tissue evidence="1">Salivary glands</tissue>
    </source>
</reference>
<sequence>MKALTATGSTMLAAAASDGKVPLDTWADASLVVSFSTSLPNSVKVRFLCVTCFISASTARGVIFTENFLRTTSAATATVVAPSMLP</sequence>
<dbReference type="EMBL" id="GGFM01011992">
    <property type="protein sequence ID" value="MBW32743.1"/>
    <property type="molecule type" value="Transcribed_RNA"/>
</dbReference>
<proteinExistence type="predicted"/>